<feature type="signal peptide" evidence="2">
    <location>
        <begin position="1"/>
        <end position="23"/>
    </location>
</feature>
<proteinExistence type="predicted"/>
<evidence type="ECO:0000256" key="1">
    <source>
        <dbReference type="SAM" id="MobiDB-lite"/>
    </source>
</evidence>
<feature type="chain" id="PRO_5046275157" description="WD40 repeat protein" evidence="2">
    <location>
        <begin position="24"/>
        <end position="449"/>
    </location>
</feature>
<gene>
    <name evidence="3" type="ORF">R7226_28250</name>
</gene>
<dbReference type="EMBL" id="JAWSTH010000131">
    <property type="protein sequence ID" value="MDW5598283.1"/>
    <property type="molecule type" value="Genomic_DNA"/>
</dbReference>
<sequence length="449" mass="47481">MQRITQLAAGALAALAIVPTAVAQADSIAYIKDQNVWLATGDGTRQHQVTSSGSYSYASQSDDGTIIALNADRHLHRLDRTSGAVLADFSTPVSDTPPNSSFVFSGPYAPTISPDGTKVAYGWSAQYTIYDPYCGYPGGCRAGKRIIGTGYSHADRLTSWDEPGFKMHSGWQHPSWLDNSHVLISEPWELGNLDFWVDTVGDDQYGEKWYGVSGNGDAEVSRVNNGVVAISDTGKFIDVERMEGAWPSANVSDCLFIGNREGPTLQSPSWSPDGTKIAYSDSSSVQILSNLDFAGCNRDVAVTTRLDAGTYPDWGPADVPPARVVPPVDPPRVDQPVRRGPTVCCAKPPLRGNALAAKVVAAASAGRGVTVRFTAPGAGRVNAVASLKGKRVGAGAKKVTRRGGATVKITFTRAGRRALKKGGKVTIRLTFKPAKGAAKAVTLSTTVNG</sequence>
<comment type="caution">
    <text evidence="3">The sequence shown here is derived from an EMBL/GenBank/DDBJ whole genome shotgun (WGS) entry which is preliminary data.</text>
</comment>
<dbReference type="Pfam" id="PF07676">
    <property type="entry name" value="PD40"/>
    <property type="match status" value="1"/>
</dbReference>
<evidence type="ECO:0000313" key="4">
    <source>
        <dbReference type="Proteomes" id="UP001284601"/>
    </source>
</evidence>
<dbReference type="Proteomes" id="UP001284601">
    <property type="component" value="Unassembled WGS sequence"/>
</dbReference>
<dbReference type="InterPro" id="IPR011659">
    <property type="entry name" value="WD40"/>
</dbReference>
<organism evidence="3 4">
    <name type="scientific">Conexibacter stalactiti</name>
    <dbReference type="NCBI Taxonomy" id="1940611"/>
    <lineage>
        <taxon>Bacteria</taxon>
        <taxon>Bacillati</taxon>
        <taxon>Actinomycetota</taxon>
        <taxon>Thermoleophilia</taxon>
        <taxon>Solirubrobacterales</taxon>
        <taxon>Conexibacteraceae</taxon>
        <taxon>Conexibacter</taxon>
    </lineage>
</organism>
<dbReference type="SUPFAM" id="SSF82171">
    <property type="entry name" value="DPP6 N-terminal domain-like"/>
    <property type="match status" value="1"/>
</dbReference>
<name>A0ABU4HY99_9ACTN</name>
<reference evidence="4" key="1">
    <citation type="submission" date="2023-07" db="EMBL/GenBank/DDBJ databases">
        <title>Conexibacter stalactiti sp. nov., isolated from stalactites in a lava cave and emended description of the genus Conexibacter.</title>
        <authorList>
            <person name="Lee S.D."/>
        </authorList>
    </citation>
    <scope>NUCLEOTIDE SEQUENCE [LARGE SCALE GENOMIC DNA]</scope>
    <source>
        <strain evidence="4">KCTC 39840</strain>
    </source>
</reference>
<protein>
    <recommendedName>
        <fullName evidence="5">WD40 repeat protein</fullName>
    </recommendedName>
</protein>
<evidence type="ECO:0008006" key="5">
    <source>
        <dbReference type="Google" id="ProtNLM"/>
    </source>
</evidence>
<evidence type="ECO:0000256" key="2">
    <source>
        <dbReference type="SAM" id="SignalP"/>
    </source>
</evidence>
<keyword evidence="4" id="KW-1185">Reference proteome</keyword>
<evidence type="ECO:0000313" key="3">
    <source>
        <dbReference type="EMBL" id="MDW5598283.1"/>
    </source>
</evidence>
<accession>A0ABU4HY99</accession>
<dbReference type="RefSeq" id="WP_318600808.1">
    <property type="nucleotide sequence ID" value="NZ_JAWSTH010000131.1"/>
</dbReference>
<keyword evidence="2" id="KW-0732">Signal</keyword>
<feature type="region of interest" description="Disordered" evidence="1">
    <location>
        <begin position="321"/>
        <end position="340"/>
    </location>
</feature>